<dbReference type="AlphaFoldDB" id="A0A7G5IIC9"/>
<dbReference type="SUPFAM" id="SSF88723">
    <property type="entry name" value="PIN domain-like"/>
    <property type="match status" value="1"/>
</dbReference>
<dbReference type="Proteomes" id="UP000515292">
    <property type="component" value="Chromosome"/>
</dbReference>
<reference evidence="2 3" key="1">
    <citation type="submission" date="2020-07" db="EMBL/GenBank/DDBJ databases">
        <title>Complete genome sequence for Sandaracinobacter sp. M6.</title>
        <authorList>
            <person name="Tang Y."/>
            <person name="Liu Q."/>
            <person name="Guo Z."/>
            <person name="Lei P."/>
            <person name="Huang B."/>
        </authorList>
    </citation>
    <scope>NUCLEOTIDE SEQUENCE [LARGE SCALE GENOMIC DNA]</scope>
    <source>
        <strain evidence="2 3">M6</strain>
    </source>
</reference>
<dbReference type="SMART" id="SM00670">
    <property type="entry name" value="PINc"/>
    <property type="match status" value="1"/>
</dbReference>
<protein>
    <submittedName>
        <fullName evidence="2">Putative toxin-antitoxin system toxin component, PIN family</fullName>
    </submittedName>
</protein>
<accession>A0A7G5IIC9</accession>
<evidence type="ECO:0000313" key="2">
    <source>
        <dbReference type="EMBL" id="QMW23121.1"/>
    </source>
</evidence>
<dbReference type="PANTHER" id="PTHR34610:SF4">
    <property type="entry name" value="SLL8027 PROTEIN"/>
    <property type="match status" value="1"/>
</dbReference>
<proteinExistence type="predicted"/>
<dbReference type="EMBL" id="CP059851">
    <property type="protein sequence ID" value="QMW23121.1"/>
    <property type="molecule type" value="Genomic_DNA"/>
</dbReference>
<evidence type="ECO:0000259" key="1">
    <source>
        <dbReference type="SMART" id="SM00670"/>
    </source>
</evidence>
<dbReference type="RefSeq" id="WP_182296661.1">
    <property type="nucleotide sequence ID" value="NZ_CP059851.1"/>
</dbReference>
<gene>
    <name evidence="2" type="ORF">H3309_00975</name>
</gene>
<keyword evidence="3" id="KW-1185">Reference proteome</keyword>
<sequence length="136" mass="14861">MRVVLDTNILVSALLTKGGIGDGMIEAWQAERFTLISHDVQIDELREVSRRPWMQRAVKPAVVGRLINCIRRDAVMPDRLRAVSRSPDPRDDYLLALCEAGGVDWLVTGDKGDLLALGSHGGTRIVTARAFAAVLG</sequence>
<dbReference type="KEGG" id="sand:H3309_00975"/>
<dbReference type="Pfam" id="PF13470">
    <property type="entry name" value="PIN_3"/>
    <property type="match status" value="1"/>
</dbReference>
<dbReference type="InterPro" id="IPR002850">
    <property type="entry name" value="PIN_toxin-like"/>
</dbReference>
<organism evidence="2 3">
    <name type="scientific">Sandaracinobacteroides saxicola</name>
    <dbReference type="NCBI Taxonomy" id="2759707"/>
    <lineage>
        <taxon>Bacteria</taxon>
        <taxon>Pseudomonadati</taxon>
        <taxon>Pseudomonadota</taxon>
        <taxon>Alphaproteobacteria</taxon>
        <taxon>Sphingomonadales</taxon>
        <taxon>Sphingosinicellaceae</taxon>
        <taxon>Sandaracinobacteroides</taxon>
    </lineage>
</organism>
<dbReference type="NCBIfam" id="TIGR00305">
    <property type="entry name" value="putative toxin-antitoxin system toxin component, PIN family"/>
    <property type="match status" value="1"/>
</dbReference>
<dbReference type="InterPro" id="IPR029060">
    <property type="entry name" value="PIN-like_dom_sf"/>
</dbReference>
<feature type="domain" description="PIN" evidence="1">
    <location>
        <begin position="1"/>
        <end position="115"/>
    </location>
</feature>
<dbReference type="PANTHER" id="PTHR34610">
    <property type="entry name" value="SSL7007 PROTEIN"/>
    <property type="match status" value="1"/>
</dbReference>
<dbReference type="InterPro" id="IPR002716">
    <property type="entry name" value="PIN_dom"/>
</dbReference>
<name>A0A7G5IIC9_9SPHN</name>
<evidence type="ECO:0000313" key="3">
    <source>
        <dbReference type="Proteomes" id="UP000515292"/>
    </source>
</evidence>